<gene>
    <name evidence="2" type="ORF">FHS29_003665</name>
</gene>
<dbReference type="Pfam" id="PF01593">
    <property type="entry name" value="Amino_oxidase"/>
    <property type="match status" value="1"/>
</dbReference>
<comment type="caution">
    <text evidence="2">The sequence shown here is derived from an EMBL/GenBank/DDBJ whole genome shotgun (WGS) entry which is preliminary data.</text>
</comment>
<evidence type="ECO:0000313" key="2">
    <source>
        <dbReference type="EMBL" id="MBB5957072.1"/>
    </source>
</evidence>
<dbReference type="PANTHER" id="PTHR42841">
    <property type="entry name" value="AMINE OXIDASE"/>
    <property type="match status" value="1"/>
</dbReference>
<dbReference type="GO" id="GO:0016491">
    <property type="term" value="F:oxidoreductase activity"/>
    <property type="evidence" value="ECO:0007669"/>
    <property type="project" value="InterPro"/>
</dbReference>
<dbReference type="EMBL" id="JACHJN010000005">
    <property type="protein sequence ID" value="MBB5957072.1"/>
    <property type="molecule type" value="Genomic_DNA"/>
</dbReference>
<protein>
    <recommendedName>
        <fullName evidence="1">Amine oxidase domain-containing protein</fullName>
    </recommendedName>
</protein>
<organism evidence="2 3">
    <name type="scientific">Saccharothrix tamanrassetensis</name>
    <dbReference type="NCBI Taxonomy" id="1051531"/>
    <lineage>
        <taxon>Bacteria</taxon>
        <taxon>Bacillati</taxon>
        <taxon>Actinomycetota</taxon>
        <taxon>Actinomycetes</taxon>
        <taxon>Pseudonocardiales</taxon>
        <taxon>Pseudonocardiaceae</taxon>
        <taxon>Saccharothrix</taxon>
    </lineage>
</organism>
<dbReference type="InterPro" id="IPR002937">
    <property type="entry name" value="Amino_oxidase"/>
</dbReference>
<dbReference type="RefSeq" id="WP_312864968.1">
    <property type="nucleotide sequence ID" value="NZ_JACHJN010000005.1"/>
</dbReference>
<dbReference type="AlphaFoldDB" id="A0A841CET5"/>
<reference evidence="2 3" key="1">
    <citation type="submission" date="2020-08" db="EMBL/GenBank/DDBJ databases">
        <title>Genomic Encyclopedia of Type Strains, Phase III (KMG-III): the genomes of soil and plant-associated and newly described type strains.</title>
        <authorList>
            <person name="Whitman W."/>
        </authorList>
    </citation>
    <scope>NUCLEOTIDE SEQUENCE [LARGE SCALE GENOMIC DNA]</scope>
    <source>
        <strain evidence="2 3">CECT 8640</strain>
    </source>
</reference>
<keyword evidence="3" id="KW-1185">Reference proteome</keyword>
<evidence type="ECO:0000259" key="1">
    <source>
        <dbReference type="Pfam" id="PF01593"/>
    </source>
</evidence>
<proteinExistence type="predicted"/>
<dbReference type="SUPFAM" id="SSF51905">
    <property type="entry name" value="FAD/NAD(P)-binding domain"/>
    <property type="match status" value="1"/>
</dbReference>
<dbReference type="InterPro" id="IPR036188">
    <property type="entry name" value="FAD/NAD-bd_sf"/>
</dbReference>
<dbReference type="Proteomes" id="UP000547510">
    <property type="component" value="Unassembled WGS sequence"/>
</dbReference>
<dbReference type="Gene3D" id="3.50.50.60">
    <property type="entry name" value="FAD/NAD(P)-binding domain"/>
    <property type="match status" value="1"/>
</dbReference>
<sequence length="408" mass="43296">MDVVVVGAGLAGLSAARALRESGVGVTVLEAGDDVGGRVRTDVVDGVRLDRGFQLLLPAYPALSRVDLDALDLQPFRRGVFIHDNGRHDLLADPRGGPAAWQGAMAQRVLGLRDLAGLGAFSARDLRARTILDSPDPTTREELGRWLSDDAVARVFRPFLQGVFLEAELVTSSRFFRLVWRCFGLGGAALPAEGMVALPRQLAAGIPVRTGAEVVAVRDDGVDLADGSRVDADAVVVATDGTTAARLLPECPEPTWNGVTTWYFRPPEPPLRDPTLLVDANGGPIANTAVISEVAPGYSPDAPLVQASVLANTGAGSGSGADVAERDVRSALARLYGVDTRSWETLARYEIPHALPAMPAPHRFRSPVRMGGRRYVCGDHRDTSSIQGALVSGRRAARAVLADLRGDR</sequence>
<feature type="domain" description="Amine oxidase" evidence="1">
    <location>
        <begin position="10"/>
        <end position="401"/>
    </location>
</feature>
<name>A0A841CET5_9PSEU</name>
<accession>A0A841CET5</accession>
<evidence type="ECO:0000313" key="3">
    <source>
        <dbReference type="Proteomes" id="UP000547510"/>
    </source>
</evidence>